<proteinExistence type="predicted"/>
<dbReference type="OrthoDB" id="4870610at2"/>
<comment type="caution">
    <text evidence="1">The sequence shown here is derived from an EMBL/GenBank/DDBJ whole genome shotgun (WGS) entry which is preliminary data.</text>
</comment>
<gene>
    <name evidence="1" type="ORF">FCI23_00605</name>
</gene>
<name>A0A4V6WJD2_9ACTN</name>
<dbReference type="RefSeq" id="WP_136721429.1">
    <property type="nucleotide sequence ID" value="NZ_SUMC01000001.1"/>
</dbReference>
<accession>A0A4V6WJD2</accession>
<evidence type="ECO:0000313" key="1">
    <source>
        <dbReference type="EMBL" id="TKA13269.1"/>
    </source>
</evidence>
<reference evidence="1 2" key="1">
    <citation type="submission" date="2019-04" db="EMBL/GenBank/DDBJ databases">
        <title>Streptomyces oryziradicis sp. nov., a novel actinomycete isolated from rhizosphere soil of rice (Oryza sativa L.).</title>
        <authorList>
            <person name="Li C."/>
        </authorList>
    </citation>
    <scope>NUCLEOTIDE SEQUENCE [LARGE SCALE GENOMIC DNA]</scope>
    <source>
        <strain evidence="1 2">NEAU-C40</strain>
    </source>
</reference>
<dbReference type="AlphaFoldDB" id="A0A4V6WJD2"/>
<evidence type="ECO:0000313" key="2">
    <source>
        <dbReference type="Proteomes" id="UP000305778"/>
    </source>
</evidence>
<protein>
    <recommendedName>
        <fullName evidence="3">DUF559 domain-containing protein</fullName>
    </recommendedName>
</protein>
<evidence type="ECO:0008006" key="3">
    <source>
        <dbReference type="Google" id="ProtNLM"/>
    </source>
</evidence>
<dbReference type="EMBL" id="SUMC01000001">
    <property type="protein sequence ID" value="TKA13269.1"/>
    <property type="molecule type" value="Genomic_DNA"/>
</dbReference>
<organism evidence="1 2">
    <name type="scientific">Actinacidiphila oryziradicis</name>
    <dbReference type="NCBI Taxonomy" id="2571141"/>
    <lineage>
        <taxon>Bacteria</taxon>
        <taxon>Bacillati</taxon>
        <taxon>Actinomycetota</taxon>
        <taxon>Actinomycetes</taxon>
        <taxon>Kitasatosporales</taxon>
        <taxon>Streptomycetaceae</taxon>
        <taxon>Actinacidiphila</taxon>
    </lineage>
</organism>
<sequence>MNHNTPLTPRPLDHLSRNQRRIMTARQLREHGVTAGAVAERCRPGGPWQQLLPQVYLLHSGPPTSDERLQAALLYAGSGAEAMVTGLAALALHRFSSVPPLLGLERIDVLVPRQRRLRDAGEVTIRRAHVMPEAEEVSGVACAPVPRALADAVAELDDPETVRRLLTEAVIGGHCEAAAVVRELRQAQLLSRPHVVEAVDALLAEGRAIAEGRLYQMVRCHGLPDPLWNVDLRVPGGPRLGDVDAFWPEHSVALEIDARASRQGQRQDDDEMWSEYARKREHLERLGITVVHVTPKKLRESLEQQATVVRTALMASTDHTPAAYVVALPR</sequence>
<keyword evidence="2" id="KW-1185">Reference proteome</keyword>
<dbReference type="Proteomes" id="UP000305778">
    <property type="component" value="Unassembled WGS sequence"/>
</dbReference>